<accession>A0A2N5P0U0</accession>
<dbReference type="Pfam" id="PF08281">
    <property type="entry name" value="Sigma70_r4_2"/>
    <property type="match status" value="1"/>
</dbReference>
<evidence type="ECO:0000313" key="3">
    <source>
        <dbReference type="EMBL" id="NSI20639.1"/>
    </source>
</evidence>
<gene>
    <name evidence="7" type="ORF">DW812_17115</name>
    <name evidence="6" type="ORF">DWY88_17665</name>
    <name evidence="5" type="ORF">DXC31_14705</name>
    <name evidence="3" type="ORF">G4958_15120</name>
    <name evidence="4" type="ORF">G4981_14790</name>
    <name evidence="2" type="ORF">LIQ10_18400</name>
</gene>
<dbReference type="GO" id="GO:0006352">
    <property type="term" value="P:DNA-templated transcription initiation"/>
    <property type="evidence" value="ECO:0007669"/>
    <property type="project" value="InterPro"/>
</dbReference>
<dbReference type="InterPro" id="IPR013324">
    <property type="entry name" value="RNA_pol_sigma_r3/r4-like"/>
</dbReference>
<dbReference type="SUPFAM" id="SSF88659">
    <property type="entry name" value="Sigma3 and sigma4 domains of RNA polymerase sigma factors"/>
    <property type="match status" value="1"/>
</dbReference>
<dbReference type="Proteomes" id="UP001296643">
    <property type="component" value="Unassembled WGS sequence"/>
</dbReference>
<dbReference type="InterPro" id="IPR013249">
    <property type="entry name" value="RNA_pol_sigma70_r4_t2"/>
</dbReference>
<proteinExistence type="predicted"/>
<dbReference type="EMBL" id="JAJBNC010000054">
    <property type="protein sequence ID" value="MCB5495676.1"/>
    <property type="molecule type" value="Genomic_DNA"/>
</dbReference>
<evidence type="ECO:0000313" key="6">
    <source>
        <dbReference type="EMBL" id="RGQ58096.1"/>
    </source>
</evidence>
<dbReference type="GO" id="GO:0003677">
    <property type="term" value="F:DNA binding"/>
    <property type="evidence" value="ECO:0007669"/>
    <property type="project" value="InterPro"/>
</dbReference>
<evidence type="ECO:0000313" key="7">
    <source>
        <dbReference type="EMBL" id="RHD00368.1"/>
    </source>
</evidence>
<reference evidence="2" key="4">
    <citation type="submission" date="2021-10" db="EMBL/GenBank/DDBJ databases">
        <title>Collection of gut derived symbiotic bacterial strains cultured from healthy donors.</title>
        <authorList>
            <person name="Lin H."/>
            <person name="Littmann E."/>
            <person name="Claire K."/>
            <person name="Pamer E."/>
        </authorList>
    </citation>
    <scope>NUCLEOTIDE SEQUENCE</scope>
    <source>
        <strain evidence="2">MSK.23.4</strain>
    </source>
</reference>
<evidence type="ECO:0000313" key="8">
    <source>
        <dbReference type="Proteomes" id="UP000260808"/>
    </source>
</evidence>
<dbReference type="EMBL" id="QRTJ01000072">
    <property type="protein sequence ID" value="RGQ58096.1"/>
    <property type="molecule type" value="Genomic_DNA"/>
</dbReference>
<sequence>MAYNHGKEERKWRLWKEAEEKILRAYGVDENIIEEIRIYDRAEFNSDRRFYRRLNDMEEYIEKVADNGLNTEIKTVSALLDEVENEHLYAALLKVDKHTLEIVLLKMQGYSTKEISAMLQLTEKAIYKRMDRLRKKLKIFDD</sequence>
<organism evidence="7 9">
    <name type="scientific">Mediterraneibacter gnavus</name>
    <name type="common">Ruminococcus gnavus</name>
    <dbReference type="NCBI Taxonomy" id="33038"/>
    <lineage>
        <taxon>Bacteria</taxon>
        <taxon>Bacillati</taxon>
        <taxon>Bacillota</taxon>
        <taxon>Clostridia</taxon>
        <taxon>Lachnospirales</taxon>
        <taxon>Lachnospiraceae</taxon>
        <taxon>Mediterraneibacter</taxon>
    </lineage>
</organism>
<dbReference type="RefSeq" id="WP_009320169.1">
    <property type="nucleotide sequence ID" value="NZ_AP031447.1"/>
</dbReference>
<dbReference type="EMBL" id="QSSX01000049">
    <property type="protein sequence ID" value="RGM19172.1"/>
    <property type="molecule type" value="Genomic_DNA"/>
</dbReference>
<dbReference type="EMBL" id="JAAIRY010000043">
    <property type="protein sequence ID" value="NSI66506.1"/>
    <property type="molecule type" value="Genomic_DNA"/>
</dbReference>
<dbReference type="Gene3D" id="1.10.10.10">
    <property type="entry name" value="Winged helix-like DNA-binding domain superfamily/Winged helix DNA-binding domain"/>
    <property type="match status" value="1"/>
</dbReference>
<evidence type="ECO:0000313" key="9">
    <source>
        <dbReference type="Proteomes" id="UP000284472"/>
    </source>
</evidence>
<dbReference type="InterPro" id="IPR036388">
    <property type="entry name" value="WH-like_DNA-bd_sf"/>
</dbReference>
<evidence type="ECO:0000313" key="2">
    <source>
        <dbReference type="EMBL" id="MCB5495676.1"/>
    </source>
</evidence>
<feature type="domain" description="RNA polymerase sigma factor 70 region 4 type 2" evidence="1">
    <location>
        <begin position="88"/>
        <end position="137"/>
    </location>
</feature>
<reference evidence="3" key="2">
    <citation type="journal article" date="2020" name="Cell Host Microbe">
        <title>Functional and Genomic Variation between Human-Derived Isolates of Lachnospiraceae Reveals Inter- and Intra-Species Diversity.</title>
        <authorList>
            <person name="Sorbara M.T."/>
            <person name="Littmann E.R."/>
            <person name="Fontana E."/>
            <person name="Moody T.U."/>
            <person name="Kohout C.E."/>
            <person name="Gjonbalaj M."/>
            <person name="Eaton V."/>
            <person name="Seok R."/>
            <person name="Leiner I.M."/>
            <person name="Pamer E.G."/>
        </authorList>
    </citation>
    <scope>NUCLEOTIDE SEQUENCE</scope>
    <source>
        <strain evidence="4">MSK.11.9</strain>
        <strain evidence="3">MSK.22.53</strain>
    </source>
</reference>
<dbReference type="GO" id="GO:0016987">
    <property type="term" value="F:sigma factor activity"/>
    <property type="evidence" value="ECO:0007669"/>
    <property type="project" value="InterPro"/>
</dbReference>
<dbReference type="Proteomes" id="UP000260808">
    <property type="component" value="Unassembled WGS sequence"/>
</dbReference>
<dbReference type="AlphaFoldDB" id="A0A2N5P0U0"/>
<comment type="caution">
    <text evidence="7">The sequence shown here is derived from an EMBL/GenBank/DDBJ whole genome shotgun (WGS) entry which is preliminary data.</text>
</comment>
<dbReference type="Proteomes" id="UP000286137">
    <property type="component" value="Unassembled WGS sequence"/>
</dbReference>
<evidence type="ECO:0000313" key="10">
    <source>
        <dbReference type="Proteomes" id="UP000286137"/>
    </source>
</evidence>
<evidence type="ECO:0000313" key="4">
    <source>
        <dbReference type="EMBL" id="NSI66506.1"/>
    </source>
</evidence>
<reference evidence="3" key="3">
    <citation type="submission" date="2020-02" db="EMBL/GenBank/DDBJ databases">
        <authorList>
            <person name="Littmann E."/>
            <person name="Sorbara M."/>
        </authorList>
    </citation>
    <scope>NUCLEOTIDE SEQUENCE</scope>
    <source>
        <strain evidence="4">MSK.11.9</strain>
        <strain evidence="3">MSK.22.53</strain>
    </source>
</reference>
<protein>
    <submittedName>
        <fullName evidence="7">Sigma-70 family RNA polymerase sigma factor</fullName>
    </submittedName>
</protein>
<evidence type="ECO:0000259" key="1">
    <source>
        <dbReference type="Pfam" id="PF08281"/>
    </source>
</evidence>
<dbReference type="EMBL" id="QSIR01000044">
    <property type="protein sequence ID" value="RHD00368.1"/>
    <property type="molecule type" value="Genomic_DNA"/>
</dbReference>
<dbReference type="Proteomes" id="UP000284472">
    <property type="component" value="Unassembled WGS sequence"/>
</dbReference>
<dbReference type="Proteomes" id="UP001296581">
    <property type="component" value="Unassembled WGS sequence"/>
</dbReference>
<dbReference type="Proteomes" id="UP001297422">
    <property type="component" value="Unassembled WGS sequence"/>
</dbReference>
<name>A0A2N5P0U0_MEDGN</name>
<reference evidence="8 9" key="1">
    <citation type="submission" date="2018-08" db="EMBL/GenBank/DDBJ databases">
        <title>A genome reference for cultivated species of the human gut microbiota.</title>
        <authorList>
            <person name="Zou Y."/>
            <person name="Xue W."/>
            <person name="Luo G."/>
        </authorList>
    </citation>
    <scope>NUCLEOTIDE SEQUENCE [LARGE SCALE GENOMIC DNA]</scope>
    <source>
        <strain evidence="6 10">AF27-4BH</strain>
        <strain evidence="7 9">AM32-6</strain>
        <strain evidence="5 8">TF01-20-2</strain>
    </source>
</reference>
<evidence type="ECO:0000313" key="5">
    <source>
        <dbReference type="EMBL" id="RGM19172.1"/>
    </source>
</evidence>
<dbReference type="EMBL" id="JAAIRM010000037">
    <property type="protein sequence ID" value="NSI20639.1"/>
    <property type="molecule type" value="Genomic_DNA"/>
</dbReference>